<dbReference type="Proteomes" id="UP001157502">
    <property type="component" value="Chromosome 2"/>
</dbReference>
<organism evidence="1 2">
    <name type="scientific">Dallia pectoralis</name>
    <name type="common">Alaska blackfish</name>
    <dbReference type="NCBI Taxonomy" id="75939"/>
    <lineage>
        <taxon>Eukaryota</taxon>
        <taxon>Metazoa</taxon>
        <taxon>Chordata</taxon>
        <taxon>Craniata</taxon>
        <taxon>Vertebrata</taxon>
        <taxon>Euteleostomi</taxon>
        <taxon>Actinopterygii</taxon>
        <taxon>Neopterygii</taxon>
        <taxon>Teleostei</taxon>
        <taxon>Protacanthopterygii</taxon>
        <taxon>Esociformes</taxon>
        <taxon>Umbridae</taxon>
        <taxon>Dallia</taxon>
    </lineage>
</organism>
<keyword evidence="2" id="KW-1185">Reference proteome</keyword>
<protein>
    <submittedName>
        <fullName evidence="1">Uncharacterized protein</fullName>
    </submittedName>
</protein>
<evidence type="ECO:0000313" key="1">
    <source>
        <dbReference type="EMBL" id="KAJ8014779.1"/>
    </source>
</evidence>
<proteinExistence type="predicted"/>
<name>A0ACC2HFP7_DALPE</name>
<reference evidence="1" key="1">
    <citation type="submission" date="2021-05" db="EMBL/GenBank/DDBJ databases">
        <authorList>
            <person name="Pan Q."/>
            <person name="Jouanno E."/>
            <person name="Zahm M."/>
            <person name="Klopp C."/>
            <person name="Cabau C."/>
            <person name="Louis A."/>
            <person name="Berthelot C."/>
            <person name="Parey E."/>
            <person name="Roest Crollius H."/>
            <person name="Montfort J."/>
            <person name="Robinson-Rechavi M."/>
            <person name="Bouchez O."/>
            <person name="Lampietro C."/>
            <person name="Lopez Roques C."/>
            <person name="Donnadieu C."/>
            <person name="Postlethwait J."/>
            <person name="Bobe J."/>
            <person name="Dillon D."/>
            <person name="Chandos A."/>
            <person name="von Hippel F."/>
            <person name="Guiguen Y."/>
        </authorList>
    </citation>
    <scope>NUCLEOTIDE SEQUENCE</scope>
    <source>
        <strain evidence="1">YG-Jan2019</strain>
    </source>
</reference>
<gene>
    <name evidence="1" type="ORF">DPEC_G00019280</name>
</gene>
<accession>A0ACC2HFP7</accession>
<dbReference type="EMBL" id="CM055729">
    <property type="protein sequence ID" value="KAJ8014779.1"/>
    <property type="molecule type" value="Genomic_DNA"/>
</dbReference>
<evidence type="ECO:0000313" key="2">
    <source>
        <dbReference type="Proteomes" id="UP001157502"/>
    </source>
</evidence>
<sequence length="122" mass="13209">MGGTEKQHSRKRTDILVASARILRGEGGHQGGLWAGCSRNLDHHPAPQAGPKGYAGEREEPVDCAFLVPNVSLRDAGVVERRKMDELTIAIWGLLAADAFHIYWGNEPLMRTDGGVNGEHGV</sequence>
<comment type="caution">
    <text evidence="1">The sequence shown here is derived from an EMBL/GenBank/DDBJ whole genome shotgun (WGS) entry which is preliminary data.</text>
</comment>